<keyword evidence="2" id="KW-1185">Reference proteome</keyword>
<accession>A0ABR2LTT2</accession>
<evidence type="ECO:0000313" key="1">
    <source>
        <dbReference type="EMBL" id="KAK8950287.1"/>
    </source>
</evidence>
<sequence>MSLSSPLSVNLRVYERSLNHSDAPERDSSHCPSCFSQFQLLRPLSSCCAYSSSGNRPKEAAINCSKEAVVYGAAVTYGKARRRDD</sequence>
<proteinExistence type="predicted"/>
<name>A0ABR2LTT2_9ASPA</name>
<dbReference type="EMBL" id="JBBWWR010000015">
    <property type="protein sequence ID" value="KAK8950287.1"/>
    <property type="molecule type" value="Genomic_DNA"/>
</dbReference>
<protein>
    <submittedName>
        <fullName evidence="1">Uncharacterized protein</fullName>
    </submittedName>
</protein>
<evidence type="ECO:0000313" key="2">
    <source>
        <dbReference type="Proteomes" id="UP001412067"/>
    </source>
</evidence>
<comment type="caution">
    <text evidence="1">The sequence shown here is derived from an EMBL/GenBank/DDBJ whole genome shotgun (WGS) entry which is preliminary data.</text>
</comment>
<dbReference type="Proteomes" id="UP001412067">
    <property type="component" value="Unassembled WGS sequence"/>
</dbReference>
<reference evidence="1 2" key="1">
    <citation type="journal article" date="2022" name="Nat. Plants">
        <title>Genomes of leafy and leafless Platanthera orchids illuminate the evolution of mycoheterotrophy.</title>
        <authorList>
            <person name="Li M.H."/>
            <person name="Liu K.W."/>
            <person name="Li Z."/>
            <person name="Lu H.C."/>
            <person name="Ye Q.L."/>
            <person name="Zhang D."/>
            <person name="Wang J.Y."/>
            <person name="Li Y.F."/>
            <person name="Zhong Z.M."/>
            <person name="Liu X."/>
            <person name="Yu X."/>
            <person name="Liu D.K."/>
            <person name="Tu X.D."/>
            <person name="Liu B."/>
            <person name="Hao Y."/>
            <person name="Liao X.Y."/>
            <person name="Jiang Y.T."/>
            <person name="Sun W.H."/>
            <person name="Chen J."/>
            <person name="Chen Y.Q."/>
            <person name="Ai Y."/>
            <person name="Zhai J.W."/>
            <person name="Wu S.S."/>
            <person name="Zhou Z."/>
            <person name="Hsiao Y.Y."/>
            <person name="Wu W.L."/>
            <person name="Chen Y.Y."/>
            <person name="Lin Y.F."/>
            <person name="Hsu J.L."/>
            <person name="Li C.Y."/>
            <person name="Wang Z.W."/>
            <person name="Zhao X."/>
            <person name="Zhong W.Y."/>
            <person name="Ma X.K."/>
            <person name="Ma L."/>
            <person name="Huang J."/>
            <person name="Chen G.Z."/>
            <person name="Huang M.Z."/>
            <person name="Huang L."/>
            <person name="Peng D.H."/>
            <person name="Luo Y.B."/>
            <person name="Zou S.Q."/>
            <person name="Chen S.P."/>
            <person name="Lan S."/>
            <person name="Tsai W.C."/>
            <person name="Van de Peer Y."/>
            <person name="Liu Z.J."/>
        </authorList>
    </citation>
    <scope>NUCLEOTIDE SEQUENCE [LARGE SCALE GENOMIC DNA]</scope>
    <source>
        <strain evidence="1">Lor288</strain>
    </source>
</reference>
<gene>
    <name evidence="1" type="ORF">KSP40_PGU004463</name>
</gene>
<organism evidence="1 2">
    <name type="scientific">Platanthera guangdongensis</name>
    <dbReference type="NCBI Taxonomy" id="2320717"/>
    <lineage>
        <taxon>Eukaryota</taxon>
        <taxon>Viridiplantae</taxon>
        <taxon>Streptophyta</taxon>
        <taxon>Embryophyta</taxon>
        <taxon>Tracheophyta</taxon>
        <taxon>Spermatophyta</taxon>
        <taxon>Magnoliopsida</taxon>
        <taxon>Liliopsida</taxon>
        <taxon>Asparagales</taxon>
        <taxon>Orchidaceae</taxon>
        <taxon>Orchidoideae</taxon>
        <taxon>Orchideae</taxon>
        <taxon>Orchidinae</taxon>
        <taxon>Platanthera</taxon>
    </lineage>
</organism>